<accession>A0A1M7BYR7</accession>
<reference evidence="7" key="4">
    <citation type="journal article" date="2019" name="Int. J. Syst. Evol. Microbiol.">
        <title>The Global Catalogue of Microorganisms (GCM) 10K type strain sequencing project: providing services to taxonomists for standard genome sequencing and annotation.</title>
        <authorList>
            <consortium name="The Broad Institute Genomics Platform"/>
            <consortium name="The Broad Institute Genome Sequencing Center for Infectious Disease"/>
            <person name="Wu L."/>
            <person name="Ma J."/>
        </authorList>
    </citation>
    <scope>NUCLEOTIDE SEQUENCE [LARGE SCALE GENOMIC DNA]</scope>
    <source>
        <strain evidence="7">CGMCC 1.12707</strain>
    </source>
</reference>
<protein>
    <submittedName>
        <fullName evidence="4">Histidine kinase</fullName>
    </submittedName>
    <submittedName>
        <fullName evidence="5">Two component regulator propeller</fullName>
    </submittedName>
</protein>
<dbReference type="Proteomes" id="UP000650994">
    <property type="component" value="Unassembled WGS sequence"/>
</dbReference>
<evidence type="ECO:0000313" key="4">
    <source>
        <dbReference type="EMBL" id="GGF06103.1"/>
    </source>
</evidence>
<dbReference type="Pfam" id="PF06580">
    <property type="entry name" value="His_kinase"/>
    <property type="match status" value="1"/>
</dbReference>
<dbReference type="Gene3D" id="3.30.565.10">
    <property type="entry name" value="Histidine kinase-like ATPase, C-terminal domain"/>
    <property type="match status" value="1"/>
</dbReference>
<reference evidence="4" key="5">
    <citation type="submission" date="2024-05" db="EMBL/GenBank/DDBJ databases">
        <authorList>
            <person name="Sun Q."/>
            <person name="Zhou Y."/>
        </authorList>
    </citation>
    <scope>NUCLEOTIDE SEQUENCE</scope>
    <source>
        <strain evidence="4">CGMCC 1.12707</strain>
    </source>
</reference>
<dbReference type="SUPFAM" id="SSF50998">
    <property type="entry name" value="Quinoprotein alcohol dehydrogenase-like"/>
    <property type="match status" value="1"/>
</dbReference>
<keyword evidence="2" id="KW-0812">Transmembrane</keyword>
<keyword evidence="2" id="KW-1133">Transmembrane helix</keyword>
<dbReference type="GO" id="GO:0016020">
    <property type="term" value="C:membrane"/>
    <property type="evidence" value="ECO:0007669"/>
    <property type="project" value="InterPro"/>
</dbReference>
<evidence type="ECO:0000313" key="7">
    <source>
        <dbReference type="Proteomes" id="UP000650994"/>
    </source>
</evidence>
<keyword evidence="7" id="KW-1185">Reference proteome</keyword>
<dbReference type="Proteomes" id="UP000184120">
    <property type="component" value="Unassembled WGS sequence"/>
</dbReference>
<reference evidence="5" key="2">
    <citation type="submission" date="2016-11" db="EMBL/GenBank/DDBJ databases">
        <authorList>
            <person name="Jaros S."/>
            <person name="Januszkiewicz K."/>
            <person name="Wedrychowicz H."/>
        </authorList>
    </citation>
    <scope>NUCLEOTIDE SEQUENCE [LARGE SCALE GENOMIC DNA]</scope>
    <source>
        <strain evidence="5">DSM 27989</strain>
    </source>
</reference>
<evidence type="ECO:0000313" key="6">
    <source>
        <dbReference type="Proteomes" id="UP000184120"/>
    </source>
</evidence>
<dbReference type="STRING" id="1434701.SAMN05443634_11227"/>
<dbReference type="EMBL" id="FRBH01000012">
    <property type="protein sequence ID" value="SHL60198.1"/>
    <property type="molecule type" value="Genomic_DNA"/>
</dbReference>
<dbReference type="OrthoDB" id="9809670at2"/>
<dbReference type="InterPro" id="IPR036890">
    <property type="entry name" value="HATPase_C_sf"/>
</dbReference>
<evidence type="ECO:0000256" key="2">
    <source>
        <dbReference type="SAM" id="Phobius"/>
    </source>
</evidence>
<feature type="coiled-coil region" evidence="1">
    <location>
        <begin position="790"/>
        <end position="822"/>
    </location>
</feature>
<gene>
    <name evidence="4" type="ORF">GCM10010984_24220</name>
    <name evidence="5" type="ORF">SAMN05443634_11227</name>
</gene>
<dbReference type="InterPro" id="IPR013783">
    <property type="entry name" value="Ig-like_fold"/>
</dbReference>
<reference evidence="6" key="3">
    <citation type="submission" date="2016-11" db="EMBL/GenBank/DDBJ databases">
        <authorList>
            <person name="Varghese N."/>
            <person name="Submissions S."/>
        </authorList>
    </citation>
    <scope>NUCLEOTIDE SEQUENCE [LARGE SCALE GENOMIC DNA]</scope>
    <source>
        <strain evidence="6">DSM 27989</strain>
    </source>
</reference>
<dbReference type="Gene3D" id="2.130.10.10">
    <property type="entry name" value="YVTN repeat-like/Quinoprotein amine dehydrogenase"/>
    <property type="match status" value="2"/>
</dbReference>
<dbReference type="InterPro" id="IPR050640">
    <property type="entry name" value="Bact_2-comp_sensor_kinase"/>
</dbReference>
<keyword evidence="4" id="KW-0418">Kinase</keyword>
<reference evidence="4" key="1">
    <citation type="journal article" date="2014" name="Int. J. Syst. Evol. Microbiol.">
        <title>Complete genome of a new Firmicutes species belonging to the dominant human colonic microbiota ('Ruminococcus bicirculans') reveals two chromosomes and a selective capacity to utilize plant glucans.</title>
        <authorList>
            <consortium name="NISC Comparative Sequencing Program"/>
            <person name="Wegmann U."/>
            <person name="Louis P."/>
            <person name="Goesmann A."/>
            <person name="Henrissat B."/>
            <person name="Duncan S.H."/>
            <person name="Flint H.J."/>
        </authorList>
    </citation>
    <scope>NUCLEOTIDE SEQUENCE</scope>
    <source>
        <strain evidence="4">CGMCC 1.12707</strain>
    </source>
</reference>
<evidence type="ECO:0000259" key="3">
    <source>
        <dbReference type="Pfam" id="PF06580"/>
    </source>
</evidence>
<name>A0A1M7BYR7_9FLAO</name>
<evidence type="ECO:0000256" key="1">
    <source>
        <dbReference type="SAM" id="Coils"/>
    </source>
</evidence>
<feature type="transmembrane region" description="Helical" evidence="2">
    <location>
        <begin position="754"/>
        <end position="776"/>
    </location>
</feature>
<dbReference type="SUPFAM" id="SSF55874">
    <property type="entry name" value="ATPase domain of HSP90 chaperone/DNA topoisomerase II/histidine kinase"/>
    <property type="match status" value="1"/>
</dbReference>
<dbReference type="Pfam" id="PF07494">
    <property type="entry name" value="Reg_prop"/>
    <property type="match status" value="1"/>
</dbReference>
<proteinExistence type="predicted"/>
<dbReference type="RefSeq" id="WP_072933739.1">
    <property type="nucleotide sequence ID" value="NZ_BMFL01000016.1"/>
</dbReference>
<sequence length="1010" mass="119373">MSFHKYILFFLLLFSKQLLFGQFIFTKQYTYKDGLPSNEINCIYKDSRNILWIGTRYGVYVKDMSEFKMIKRFQEKQFNKISSIVEDGGKNIWFASYGQGLLKFSGKNFSVINKENGLVSNRVKGLFYDKDFIYVATQGGVSIIDIKNNKIYNPSFVKKDNLIFEALSFFKYKNKIYVSTSDHGVLEVSLNNLKLVNPYSRINFSFLHNEDFFLTSESGLTKIPINDFLLNKSTYKNYQYPTFRDYAYSDDEKSIYATGFFSATGNGMVAEIKSDTIINQTEKFKITSEYISNILNDSPRKILYIGTTDQGLYEVHLDHFLDFTKINNEKIIGIYNYNNSQYFLSPFGLYLKKNNQTKIIKKREEFFRYVHQKRGDHQKIKTENNKNFIEIDFNLPEDKLRFYKVIGHYNCIWVATNLGIFQLNLEGEFVDYLPYRTYQFAYFNNQFIQVNPQGGILIFDNIKEFKYKHFSASLPNVPRDVSTISQNDKAVFFGSNLDGLFKYEDGKFISYYLNNEFKENKIKQIKCISNNQIMVATELAKVFILDINGDHLKINKEYSIRDYGGINISKIDKFGDNILIGTTNALLVFNHDNFFTVNEEQGFLNKNMYALDYDGKYAYLGVENGYYTINLDRVTKKRYKKNEIIITSVKINDKSLGRERYYWFNLVDRYLDLKNDENEISLGFSVKNTYFPKNYKFRYRLNPNEPWSEYFSNNLIYFHNLKYGRYHVELEITDICNDDKQIIDFIDFNIAEPFYLNIYFLIILTLSIVFILYQYINSKVETIRRFNDLKINQLEEKNKEERKRLKLENQLSEIKMSALQSQMNPHFIFNVLSSIQYYILDNDIDNALNSLGRFSHLIRQMLNISTRNEISLSEEIEFLKLYVEVENFRWMNKVSFDVETTCGIDIYNVKIPPMLLQPLVENAFVHAFDQNSVNPQIILKFSFDENLLKIVVEDNGKGFSNKKRNEKLYESKALRIINERLRLFNQDKGEYITISFEKSRTRVYLLLRFK</sequence>
<dbReference type="InterPro" id="IPR010559">
    <property type="entry name" value="Sig_transdc_His_kin_internal"/>
</dbReference>
<dbReference type="InterPro" id="IPR011047">
    <property type="entry name" value="Quinoprotein_ADH-like_sf"/>
</dbReference>
<keyword evidence="2" id="KW-0472">Membrane</keyword>
<keyword evidence="1" id="KW-0175">Coiled coil</keyword>
<dbReference type="GO" id="GO:0000155">
    <property type="term" value="F:phosphorelay sensor kinase activity"/>
    <property type="evidence" value="ECO:0007669"/>
    <property type="project" value="InterPro"/>
</dbReference>
<dbReference type="InterPro" id="IPR011110">
    <property type="entry name" value="Reg_prop"/>
</dbReference>
<dbReference type="InterPro" id="IPR015943">
    <property type="entry name" value="WD40/YVTN_repeat-like_dom_sf"/>
</dbReference>
<dbReference type="Gene3D" id="2.60.40.10">
    <property type="entry name" value="Immunoglobulins"/>
    <property type="match status" value="1"/>
</dbReference>
<dbReference type="PANTHER" id="PTHR34220">
    <property type="entry name" value="SENSOR HISTIDINE KINASE YPDA"/>
    <property type="match status" value="1"/>
</dbReference>
<dbReference type="EMBL" id="BMFL01000016">
    <property type="protein sequence ID" value="GGF06103.1"/>
    <property type="molecule type" value="Genomic_DNA"/>
</dbReference>
<organism evidence="5 6">
    <name type="scientific">Chishuiella changwenlii</name>
    <dbReference type="NCBI Taxonomy" id="1434701"/>
    <lineage>
        <taxon>Bacteria</taxon>
        <taxon>Pseudomonadati</taxon>
        <taxon>Bacteroidota</taxon>
        <taxon>Flavobacteriia</taxon>
        <taxon>Flavobacteriales</taxon>
        <taxon>Weeksellaceae</taxon>
        <taxon>Chishuiella</taxon>
    </lineage>
</organism>
<evidence type="ECO:0000313" key="5">
    <source>
        <dbReference type="EMBL" id="SHL60198.1"/>
    </source>
</evidence>
<dbReference type="PANTHER" id="PTHR34220:SF7">
    <property type="entry name" value="SENSOR HISTIDINE KINASE YPDA"/>
    <property type="match status" value="1"/>
</dbReference>
<feature type="domain" description="Signal transduction histidine kinase internal region" evidence="3">
    <location>
        <begin position="815"/>
        <end position="893"/>
    </location>
</feature>
<dbReference type="AlphaFoldDB" id="A0A1M7BYR7"/>
<keyword evidence="4" id="KW-0808">Transferase</keyword>